<sequence>MRELEQEDVAEGDEAEGVKPSIEPQWNATAVINWAIFSTIALRGTKRRTMLSWKSMRTYEEQVLVDLEWGDDDKNDIDDDEGDENLEAASEGNEEAEGNENHAAANDAPAEGSDANDAPAEGSDARERRVRRAPIWMKDYISGAGG</sequence>
<feature type="compositionally biased region" description="Acidic residues" evidence="1">
    <location>
        <begin position="69"/>
        <end position="98"/>
    </location>
</feature>
<reference evidence="2 3" key="1">
    <citation type="submission" date="2019-09" db="EMBL/GenBank/DDBJ databases">
        <title>A chromosome-level genome assembly of the Chinese tupelo Nyssa sinensis.</title>
        <authorList>
            <person name="Yang X."/>
            <person name="Kang M."/>
            <person name="Yang Y."/>
            <person name="Xiong H."/>
            <person name="Wang M."/>
            <person name="Zhang Z."/>
            <person name="Wang Z."/>
            <person name="Wu H."/>
            <person name="Ma T."/>
            <person name="Liu J."/>
            <person name="Xi Z."/>
        </authorList>
    </citation>
    <scope>NUCLEOTIDE SEQUENCE [LARGE SCALE GENOMIC DNA]</scope>
    <source>
        <strain evidence="2">J267</strain>
        <tissue evidence="2">Leaf</tissue>
    </source>
</reference>
<gene>
    <name evidence="2" type="ORF">F0562_026303</name>
</gene>
<name>A0A5J5BEP1_9ASTE</name>
<feature type="region of interest" description="Disordered" evidence="1">
    <location>
        <begin position="1"/>
        <end position="22"/>
    </location>
</feature>
<dbReference type="AlphaFoldDB" id="A0A5J5BEP1"/>
<dbReference type="Proteomes" id="UP000325577">
    <property type="component" value="Linkage Group LG14"/>
</dbReference>
<dbReference type="EMBL" id="CM018037">
    <property type="protein sequence ID" value="KAA8539611.1"/>
    <property type="molecule type" value="Genomic_DNA"/>
</dbReference>
<keyword evidence="3" id="KW-1185">Reference proteome</keyword>
<feature type="region of interest" description="Disordered" evidence="1">
    <location>
        <begin position="69"/>
        <end position="130"/>
    </location>
</feature>
<organism evidence="2 3">
    <name type="scientific">Nyssa sinensis</name>
    <dbReference type="NCBI Taxonomy" id="561372"/>
    <lineage>
        <taxon>Eukaryota</taxon>
        <taxon>Viridiplantae</taxon>
        <taxon>Streptophyta</taxon>
        <taxon>Embryophyta</taxon>
        <taxon>Tracheophyta</taxon>
        <taxon>Spermatophyta</taxon>
        <taxon>Magnoliopsida</taxon>
        <taxon>eudicotyledons</taxon>
        <taxon>Gunneridae</taxon>
        <taxon>Pentapetalae</taxon>
        <taxon>asterids</taxon>
        <taxon>Cornales</taxon>
        <taxon>Nyssaceae</taxon>
        <taxon>Nyssa</taxon>
    </lineage>
</organism>
<proteinExistence type="predicted"/>
<evidence type="ECO:0000256" key="1">
    <source>
        <dbReference type="SAM" id="MobiDB-lite"/>
    </source>
</evidence>
<evidence type="ECO:0000313" key="2">
    <source>
        <dbReference type="EMBL" id="KAA8539611.1"/>
    </source>
</evidence>
<accession>A0A5J5BEP1</accession>
<protein>
    <submittedName>
        <fullName evidence="2">Uncharacterized protein</fullName>
    </submittedName>
</protein>
<feature type="compositionally biased region" description="Acidic residues" evidence="1">
    <location>
        <begin position="1"/>
        <end position="15"/>
    </location>
</feature>
<evidence type="ECO:0000313" key="3">
    <source>
        <dbReference type="Proteomes" id="UP000325577"/>
    </source>
</evidence>